<evidence type="ECO:0000259" key="5">
    <source>
        <dbReference type="Pfam" id="PF02852"/>
    </source>
</evidence>
<reference evidence="8" key="1">
    <citation type="submission" date="2018-02" db="EMBL/GenBank/DDBJ databases">
        <authorList>
            <person name="Seth-Smith MB H."/>
            <person name="Seth-Smith H."/>
        </authorList>
    </citation>
    <scope>NUCLEOTIDE SEQUENCE [LARGE SCALE GENOMIC DNA]</scope>
</reference>
<dbReference type="SUPFAM" id="SSF51905">
    <property type="entry name" value="FAD/NAD(P)-binding domain"/>
    <property type="match status" value="1"/>
</dbReference>
<protein>
    <submittedName>
        <fullName evidence="7">NAD(P)H dehydrogenase (Quinone)</fullName>
        <ecNumber evidence="7">1.6.5.2</ecNumber>
    </submittedName>
</protein>
<dbReference type="Pfam" id="PF02852">
    <property type="entry name" value="Pyr_redox_dim"/>
    <property type="match status" value="1"/>
</dbReference>
<dbReference type="Proteomes" id="UP000269998">
    <property type="component" value="Chromosome"/>
</dbReference>
<dbReference type="InterPro" id="IPR036188">
    <property type="entry name" value="FAD/NAD-bd_sf"/>
</dbReference>
<evidence type="ECO:0000313" key="8">
    <source>
        <dbReference type="Proteomes" id="UP000269998"/>
    </source>
</evidence>
<dbReference type="EMBL" id="LR130759">
    <property type="protein sequence ID" value="VDM87565.1"/>
    <property type="molecule type" value="Genomic_DNA"/>
</dbReference>
<evidence type="ECO:0000259" key="6">
    <source>
        <dbReference type="Pfam" id="PF07992"/>
    </source>
</evidence>
<feature type="binding site" evidence="4">
    <location>
        <position position="96"/>
    </location>
    <ligand>
        <name>FAD</name>
        <dbReference type="ChEBI" id="CHEBI:57692"/>
    </ligand>
</feature>
<dbReference type="PRINTS" id="PR00368">
    <property type="entry name" value="FADPNR"/>
</dbReference>
<keyword evidence="4" id="KW-0547">Nucleotide-binding</keyword>
<keyword evidence="4" id="KW-0520">NAD</keyword>
<evidence type="ECO:0000256" key="1">
    <source>
        <dbReference type="ARBA" id="ARBA00007532"/>
    </source>
</evidence>
<gene>
    <name evidence="7" type="primary">lpdA</name>
    <name evidence="7" type="ORF">MB901379_01109</name>
</gene>
<dbReference type="InterPro" id="IPR004099">
    <property type="entry name" value="Pyr_nucl-diS_OxRdtase_dimer"/>
</dbReference>
<keyword evidence="3 4" id="KW-0274">FAD</keyword>
<dbReference type="GO" id="GO:0003955">
    <property type="term" value="F:NAD(P)H dehydrogenase (quinone) activity"/>
    <property type="evidence" value="ECO:0007669"/>
    <property type="project" value="UniProtKB-EC"/>
</dbReference>
<dbReference type="EC" id="1.6.5.2" evidence="7"/>
<name>A0A447GAS0_9MYCO</name>
<sequence>MGRLGAFAVVGTASQDTIGLPRCQFGGAGWRALKFSGRQARLWAVVTRIVILGGGPAGYEAALVAATSHPESVQVTVIDSDGIGGAAVLDDCVPSKTFIASTGLRTELRRAPRLGFDIEFDEAKISLPKIHDRVKTLAAEQSADITAQLLSVGVHVIAGRGELIDPTPGLARHRVQATAPDGSTTEHEADVVLIATGASPRVLSSAPPDGERILTWRQLYRLEELPQHLIVVGSGVTGAEFVHAYTELGVQVTVVASQDRVLPYEDADAALVLEESFAERGVRLFKNARAESVTRTQTGVLVTMIDGRTVEGSHALMTIGSIPNTSGLGLERVGIELGRGNYLTVDRVSRTSVPGIYAAGDCTGLLPLASVAAMQGRIAMYHALGEGVSPIRLRTVAATVFTRPEIAAVGVPQSAIDDGSVTARTIMLSLGTNARAKMSGLRQGFVKIFCRRSTGVVIGGVVVAPIASELILPIAVAVQNRITVNELAQTLAVYPSLSGSITEAARRLMARDDLD</sequence>
<dbReference type="PANTHER" id="PTHR43014">
    <property type="entry name" value="MERCURIC REDUCTASE"/>
    <property type="match status" value="1"/>
</dbReference>
<evidence type="ECO:0000256" key="3">
    <source>
        <dbReference type="ARBA" id="ARBA00022827"/>
    </source>
</evidence>
<feature type="binding site" evidence="4">
    <location>
        <position position="361"/>
    </location>
    <ligand>
        <name>FAD</name>
        <dbReference type="ChEBI" id="CHEBI:57692"/>
    </ligand>
</feature>
<dbReference type="KEGG" id="mbai:MB901379_01109"/>
<dbReference type="Gene3D" id="3.50.50.60">
    <property type="entry name" value="FAD/NAD(P)-binding domain"/>
    <property type="match status" value="2"/>
</dbReference>
<feature type="binding site" evidence="4">
    <location>
        <begin position="233"/>
        <end position="240"/>
    </location>
    <ligand>
        <name>NAD(+)</name>
        <dbReference type="ChEBI" id="CHEBI:57540"/>
    </ligand>
</feature>
<comment type="similarity">
    <text evidence="1">Belongs to the class-I pyridine nucleotide-disulfide oxidoreductase family.</text>
</comment>
<dbReference type="NCBIfam" id="NF005883">
    <property type="entry name" value="PRK07845.1"/>
    <property type="match status" value="1"/>
</dbReference>
<comment type="cofactor">
    <cofactor evidence="4">
        <name>FAD</name>
        <dbReference type="ChEBI" id="CHEBI:57692"/>
    </cofactor>
    <text evidence="4">Binds 1 FAD per subunit.</text>
</comment>
<keyword evidence="7" id="KW-0560">Oxidoreductase</keyword>
<dbReference type="PANTHER" id="PTHR43014:SF1">
    <property type="entry name" value="NAD(P)H DEHYDROGENASE (QUINONE)"/>
    <property type="match status" value="1"/>
</dbReference>
<proteinExistence type="inferred from homology"/>
<feature type="binding site" evidence="4">
    <location>
        <position position="161"/>
    </location>
    <ligand>
        <name>FAD</name>
        <dbReference type="ChEBI" id="CHEBI:57692"/>
    </ligand>
</feature>
<dbReference type="AlphaFoldDB" id="A0A447GAS0"/>
<dbReference type="InterPro" id="IPR016156">
    <property type="entry name" value="FAD/NAD-linked_Rdtase_dimer_sf"/>
</dbReference>
<feature type="binding site" evidence="4">
    <location>
        <position position="320"/>
    </location>
    <ligand>
        <name>NAD(+)</name>
        <dbReference type="ChEBI" id="CHEBI:57540"/>
    </ligand>
</feature>
<evidence type="ECO:0000313" key="7">
    <source>
        <dbReference type="EMBL" id="VDM87565.1"/>
    </source>
</evidence>
<evidence type="ECO:0000256" key="4">
    <source>
        <dbReference type="PIRSR" id="PIRSR000350-3"/>
    </source>
</evidence>
<keyword evidence="2" id="KW-0285">Flavoprotein</keyword>
<dbReference type="GO" id="GO:0050660">
    <property type="term" value="F:flavin adenine dinucleotide binding"/>
    <property type="evidence" value="ECO:0007669"/>
    <property type="project" value="TreeGrafter"/>
</dbReference>
<dbReference type="PRINTS" id="PR00411">
    <property type="entry name" value="PNDRDTASEI"/>
</dbReference>
<dbReference type="SUPFAM" id="SSF55424">
    <property type="entry name" value="FAD/NAD-linked reductases, dimerisation (C-terminal) domain"/>
    <property type="match status" value="1"/>
</dbReference>
<dbReference type="InterPro" id="IPR001100">
    <property type="entry name" value="Pyr_nuc-diS_OxRdtase"/>
</dbReference>
<feature type="domain" description="FAD/NAD(P)-binding" evidence="6">
    <location>
        <begin position="48"/>
        <end position="376"/>
    </location>
</feature>
<organism evidence="7 8">
    <name type="scientific">Mycobacterium basiliense</name>
    <dbReference type="NCBI Taxonomy" id="2094119"/>
    <lineage>
        <taxon>Bacteria</taxon>
        <taxon>Bacillati</taxon>
        <taxon>Actinomycetota</taxon>
        <taxon>Actinomycetes</taxon>
        <taxon>Mycobacteriales</taxon>
        <taxon>Mycobacteriaceae</taxon>
        <taxon>Mycobacterium</taxon>
    </lineage>
</organism>
<dbReference type="Gene3D" id="3.30.390.30">
    <property type="match status" value="1"/>
</dbReference>
<dbReference type="PIRSF" id="PIRSF000350">
    <property type="entry name" value="Mercury_reductase_MerA"/>
    <property type="match status" value="1"/>
</dbReference>
<evidence type="ECO:0000256" key="2">
    <source>
        <dbReference type="ARBA" id="ARBA00022630"/>
    </source>
</evidence>
<dbReference type="Pfam" id="PF07992">
    <property type="entry name" value="Pyr_redox_2"/>
    <property type="match status" value="1"/>
</dbReference>
<feature type="domain" description="Pyridine nucleotide-disulphide oxidoreductase dimerisation" evidence="5">
    <location>
        <begin position="396"/>
        <end position="505"/>
    </location>
</feature>
<dbReference type="InterPro" id="IPR023753">
    <property type="entry name" value="FAD/NAD-binding_dom"/>
</dbReference>
<keyword evidence="8" id="KW-1185">Reference proteome</keyword>
<accession>A0A447GAS0</accession>